<dbReference type="AlphaFoldDB" id="A0AAD6Y3M9"/>
<evidence type="ECO:0000313" key="1">
    <source>
        <dbReference type="EMBL" id="KAJ7197582.1"/>
    </source>
</evidence>
<accession>A0AAD6Y3M9</accession>
<keyword evidence="2" id="KW-1185">Reference proteome</keyword>
<sequence length="135" mass="14917">MSAGGAAPHEHRAAAADLREHGSACKDINVPHQLIEHGNVRRVNDLADRQWHVFCHRVRWGFSSGSCGRRTVRAALKASAYRMCAVVECTARNAGTALAHRKVNVRMTNGNITMQILADIGGFMVLRPEYKSIFH</sequence>
<reference evidence="1" key="1">
    <citation type="submission" date="2023-03" db="EMBL/GenBank/DDBJ databases">
        <title>Massive genome expansion in bonnet fungi (Mycena s.s.) driven by repeated elements and novel gene families across ecological guilds.</title>
        <authorList>
            <consortium name="Lawrence Berkeley National Laboratory"/>
            <person name="Harder C.B."/>
            <person name="Miyauchi S."/>
            <person name="Viragh M."/>
            <person name="Kuo A."/>
            <person name="Thoen E."/>
            <person name="Andreopoulos B."/>
            <person name="Lu D."/>
            <person name="Skrede I."/>
            <person name="Drula E."/>
            <person name="Henrissat B."/>
            <person name="Morin E."/>
            <person name="Kohler A."/>
            <person name="Barry K."/>
            <person name="LaButti K."/>
            <person name="Morin E."/>
            <person name="Salamov A."/>
            <person name="Lipzen A."/>
            <person name="Mereny Z."/>
            <person name="Hegedus B."/>
            <person name="Baldrian P."/>
            <person name="Stursova M."/>
            <person name="Weitz H."/>
            <person name="Taylor A."/>
            <person name="Grigoriev I.V."/>
            <person name="Nagy L.G."/>
            <person name="Martin F."/>
            <person name="Kauserud H."/>
        </authorList>
    </citation>
    <scope>NUCLEOTIDE SEQUENCE</scope>
    <source>
        <strain evidence="1">9144</strain>
    </source>
</reference>
<protein>
    <submittedName>
        <fullName evidence="1">Uncharacterized protein</fullName>
    </submittedName>
</protein>
<organism evidence="1 2">
    <name type="scientific">Mycena pura</name>
    <dbReference type="NCBI Taxonomy" id="153505"/>
    <lineage>
        <taxon>Eukaryota</taxon>
        <taxon>Fungi</taxon>
        <taxon>Dikarya</taxon>
        <taxon>Basidiomycota</taxon>
        <taxon>Agaricomycotina</taxon>
        <taxon>Agaricomycetes</taxon>
        <taxon>Agaricomycetidae</taxon>
        <taxon>Agaricales</taxon>
        <taxon>Marasmiineae</taxon>
        <taxon>Mycenaceae</taxon>
        <taxon>Mycena</taxon>
    </lineage>
</organism>
<dbReference type="Proteomes" id="UP001219525">
    <property type="component" value="Unassembled WGS sequence"/>
</dbReference>
<dbReference type="Gene3D" id="3.30.420.40">
    <property type="match status" value="1"/>
</dbReference>
<gene>
    <name evidence="1" type="ORF">GGX14DRAFT_574061</name>
</gene>
<comment type="caution">
    <text evidence="1">The sequence shown here is derived from an EMBL/GenBank/DDBJ whole genome shotgun (WGS) entry which is preliminary data.</text>
</comment>
<dbReference type="EMBL" id="JARJCW010000077">
    <property type="protein sequence ID" value="KAJ7197582.1"/>
    <property type="molecule type" value="Genomic_DNA"/>
</dbReference>
<proteinExistence type="predicted"/>
<evidence type="ECO:0000313" key="2">
    <source>
        <dbReference type="Proteomes" id="UP001219525"/>
    </source>
</evidence>
<name>A0AAD6Y3M9_9AGAR</name>